<evidence type="ECO:0000313" key="2">
    <source>
        <dbReference type="EMBL" id="GAA3592475.1"/>
    </source>
</evidence>
<comment type="caution">
    <text evidence="2">The sequence shown here is derived from an EMBL/GenBank/DDBJ whole genome shotgun (WGS) entry which is preliminary data.</text>
</comment>
<protein>
    <submittedName>
        <fullName evidence="2">Uncharacterized protein</fullName>
    </submittedName>
</protein>
<reference evidence="3" key="1">
    <citation type="journal article" date="2019" name="Int. J. Syst. Evol. Microbiol.">
        <title>The Global Catalogue of Microorganisms (GCM) 10K type strain sequencing project: providing services to taxonomists for standard genome sequencing and annotation.</title>
        <authorList>
            <consortium name="The Broad Institute Genomics Platform"/>
            <consortium name="The Broad Institute Genome Sequencing Center for Infectious Disease"/>
            <person name="Wu L."/>
            <person name="Ma J."/>
        </authorList>
    </citation>
    <scope>NUCLEOTIDE SEQUENCE [LARGE SCALE GENOMIC DNA]</scope>
    <source>
        <strain evidence="3">JCM 17326</strain>
    </source>
</reference>
<evidence type="ECO:0000256" key="1">
    <source>
        <dbReference type="SAM" id="MobiDB-lite"/>
    </source>
</evidence>
<proteinExistence type="predicted"/>
<dbReference type="RefSeq" id="WP_345571841.1">
    <property type="nucleotide sequence ID" value="NZ_BAABDQ010000027.1"/>
</dbReference>
<keyword evidence="3" id="KW-1185">Reference proteome</keyword>
<dbReference type="Proteomes" id="UP001500630">
    <property type="component" value="Unassembled WGS sequence"/>
</dbReference>
<sequence length="113" mass="12005">MHPHALVSRARQHCWDIQSIRPPANLVIVLRRDSWRLEVTFAGQAPQDATISGPGFEDGTSVNLRSINALVRCDPSQIGGRAEAAAAGGSPAHDRDGARGGKALVGGGRPHRR</sequence>
<feature type="region of interest" description="Disordered" evidence="1">
    <location>
        <begin position="79"/>
        <end position="113"/>
    </location>
</feature>
<name>A0ABP6YZK7_9ACTN</name>
<gene>
    <name evidence="2" type="ORF">GCM10022419_089180</name>
</gene>
<feature type="compositionally biased region" description="Low complexity" evidence="1">
    <location>
        <begin position="79"/>
        <end position="91"/>
    </location>
</feature>
<organism evidence="2 3">
    <name type="scientific">Nonomuraea rosea</name>
    <dbReference type="NCBI Taxonomy" id="638574"/>
    <lineage>
        <taxon>Bacteria</taxon>
        <taxon>Bacillati</taxon>
        <taxon>Actinomycetota</taxon>
        <taxon>Actinomycetes</taxon>
        <taxon>Streptosporangiales</taxon>
        <taxon>Streptosporangiaceae</taxon>
        <taxon>Nonomuraea</taxon>
    </lineage>
</organism>
<accession>A0ABP6YZK7</accession>
<feature type="compositionally biased region" description="Gly residues" evidence="1">
    <location>
        <begin position="103"/>
        <end position="113"/>
    </location>
</feature>
<dbReference type="EMBL" id="BAABDQ010000027">
    <property type="protein sequence ID" value="GAA3592475.1"/>
    <property type="molecule type" value="Genomic_DNA"/>
</dbReference>
<evidence type="ECO:0000313" key="3">
    <source>
        <dbReference type="Proteomes" id="UP001500630"/>
    </source>
</evidence>